<dbReference type="EMBL" id="CAJNRD030001118">
    <property type="protein sequence ID" value="CAG5082739.1"/>
    <property type="molecule type" value="Genomic_DNA"/>
</dbReference>
<dbReference type="AlphaFoldDB" id="A0A8J2MIA9"/>
<proteinExistence type="predicted"/>
<accession>A0A8J2MIA9</accession>
<protein>
    <submittedName>
        <fullName evidence="1">Uncharacterized protein</fullName>
    </submittedName>
</protein>
<comment type="caution">
    <text evidence="1">The sequence shown here is derived from an EMBL/GenBank/DDBJ whole genome shotgun (WGS) entry which is preliminary data.</text>
</comment>
<sequence>MTLWALVLWCGSHERDILNYDSIKFKKDGDASAKWRNKFYSVKVLRISEDKQWLESLVVDTDGNVTLPDAPNEFHEKKKHEKSLAVADLQTATKALNASKSRENNSITRTKNILQDITLGTNASNLHNSDDEDILADRGYSPAQEVKVVNPNNGSKSRMVRAKIEYDKKNENSPFVCQVCKTSPEGTIFKYYYLIS</sequence>
<evidence type="ECO:0000313" key="1">
    <source>
        <dbReference type="EMBL" id="CAG5082739.1"/>
    </source>
</evidence>
<dbReference type="Proteomes" id="UP000786811">
    <property type="component" value="Unassembled WGS sequence"/>
</dbReference>
<evidence type="ECO:0000313" key="2">
    <source>
        <dbReference type="Proteomes" id="UP000786811"/>
    </source>
</evidence>
<gene>
    <name evidence="1" type="ORF">HICCMSTLAB_LOCUS3640</name>
</gene>
<name>A0A8J2MIA9_COTCN</name>
<organism evidence="1 2">
    <name type="scientific">Cotesia congregata</name>
    <name type="common">Parasitoid wasp</name>
    <name type="synonym">Apanteles congregatus</name>
    <dbReference type="NCBI Taxonomy" id="51543"/>
    <lineage>
        <taxon>Eukaryota</taxon>
        <taxon>Metazoa</taxon>
        <taxon>Ecdysozoa</taxon>
        <taxon>Arthropoda</taxon>
        <taxon>Hexapoda</taxon>
        <taxon>Insecta</taxon>
        <taxon>Pterygota</taxon>
        <taxon>Neoptera</taxon>
        <taxon>Endopterygota</taxon>
        <taxon>Hymenoptera</taxon>
        <taxon>Apocrita</taxon>
        <taxon>Ichneumonoidea</taxon>
        <taxon>Braconidae</taxon>
        <taxon>Microgastrinae</taxon>
        <taxon>Cotesia</taxon>
    </lineage>
</organism>
<dbReference type="OrthoDB" id="7700182at2759"/>
<reference evidence="1" key="1">
    <citation type="submission" date="2021-04" db="EMBL/GenBank/DDBJ databases">
        <authorList>
            <person name="Chebbi M.A.C M."/>
        </authorList>
    </citation>
    <scope>NUCLEOTIDE SEQUENCE</scope>
</reference>
<keyword evidence="2" id="KW-1185">Reference proteome</keyword>